<name>A0A8K0IEL4_COCNU</name>
<accession>A0A8K0IEL4</accession>
<reference evidence="1" key="1">
    <citation type="journal article" date="2017" name="Gigascience">
        <title>The genome draft of coconut (Cocos nucifera).</title>
        <authorList>
            <person name="Xiao Y."/>
            <person name="Xu P."/>
            <person name="Fan H."/>
            <person name="Baudouin L."/>
            <person name="Xia W."/>
            <person name="Bocs S."/>
            <person name="Xu J."/>
            <person name="Li Q."/>
            <person name="Guo A."/>
            <person name="Zhou L."/>
            <person name="Li J."/>
            <person name="Wu Y."/>
            <person name="Ma Z."/>
            <person name="Armero A."/>
            <person name="Issali A.E."/>
            <person name="Liu N."/>
            <person name="Peng M."/>
            <person name="Yang Y."/>
        </authorList>
    </citation>
    <scope>NUCLEOTIDE SEQUENCE</scope>
    <source>
        <tissue evidence="1">Spear leaf of Hainan Tall coconut</tissue>
    </source>
</reference>
<dbReference type="EMBL" id="CM017878">
    <property type="protein sequence ID" value="KAG1354401.1"/>
    <property type="molecule type" value="Genomic_DNA"/>
</dbReference>
<dbReference type="PANTHER" id="PTHR47367:SF1">
    <property type="entry name" value="OS07G0486500 PROTEIN"/>
    <property type="match status" value="1"/>
</dbReference>
<dbReference type="OrthoDB" id="1711630at2759"/>
<keyword evidence="2" id="KW-1185">Reference proteome</keyword>
<organism evidence="1 2">
    <name type="scientific">Cocos nucifera</name>
    <name type="common">Coconut palm</name>
    <dbReference type="NCBI Taxonomy" id="13894"/>
    <lineage>
        <taxon>Eukaryota</taxon>
        <taxon>Viridiplantae</taxon>
        <taxon>Streptophyta</taxon>
        <taxon>Embryophyta</taxon>
        <taxon>Tracheophyta</taxon>
        <taxon>Spermatophyta</taxon>
        <taxon>Magnoliopsida</taxon>
        <taxon>Liliopsida</taxon>
        <taxon>Arecaceae</taxon>
        <taxon>Arecoideae</taxon>
        <taxon>Cocoseae</taxon>
        <taxon>Attaleinae</taxon>
        <taxon>Cocos</taxon>
    </lineage>
</organism>
<gene>
    <name evidence="1" type="ORF">COCNU_07G005130</name>
</gene>
<reference evidence="1" key="2">
    <citation type="submission" date="2019-07" db="EMBL/GenBank/DDBJ databases">
        <authorList>
            <person name="Yang Y."/>
            <person name="Bocs S."/>
            <person name="Baudouin L."/>
        </authorList>
    </citation>
    <scope>NUCLEOTIDE SEQUENCE</scope>
    <source>
        <tissue evidence="1">Spear leaf of Hainan Tall coconut</tissue>
    </source>
</reference>
<proteinExistence type="predicted"/>
<evidence type="ECO:0000313" key="1">
    <source>
        <dbReference type="EMBL" id="KAG1354401.1"/>
    </source>
</evidence>
<comment type="caution">
    <text evidence="1">The sequence shown here is derived from an EMBL/GenBank/DDBJ whole genome shotgun (WGS) entry which is preliminary data.</text>
</comment>
<sequence length="121" mass="12743">MPSEDSPRWREKATGFFSSSGVRLKQAGQSAGAFVGDVAKDAGENAADMAGKVGSMVKGRWALIQQARQNRPAAPPGESVQERLLSAAASTGLLLRKGFSETKEKVAVGKLKVEEDTAPDL</sequence>
<dbReference type="AlphaFoldDB" id="A0A8K0IEL4"/>
<dbReference type="PANTHER" id="PTHR47367">
    <property type="entry name" value="AUXIN-REGULATED PROTEIN-LIKE"/>
    <property type="match status" value="1"/>
</dbReference>
<evidence type="ECO:0000313" key="2">
    <source>
        <dbReference type="Proteomes" id="UP000797356"/>
    </source>
</evidence>
<dbReference type="Proteomes" id="UP000797356">
    <property type="component" value="Chromosome 7"/>
</dbReference>
<protein>
    <submittedName>
        <fullName evidence="1">Putative Rho GTPase-activating protein</fullName>
    </submittedName>
</protein>